<dbReference type="CDD" id="cd06093">
    <property type="entry name" value="PX_domain"/>
    <property type="match status" value="1"/>
</dbReference>
<keyword evidence="4" id="KW-1185">Reference proteome</keyword>
<dbReference type="EMBL" id="CAJZBQ010000012">
    <property type="protein sequence ID" value="CAG9314510.1"/>
    <property type="molecule type" value="Genomic_DNA"/>
</dbReference>
<sequence length="328" mass="38327">MEEENLFEIYIFMILIPLVYVVCFIYRYLYHYRDGKTRSRYLSKSLLVKSICTVLMIFFSIIHTAEACFSEAHGDEVRFVRVAFFGLLTSSWMLSLYLLIFEYQRWIASTCIGNKWFWIINLFAQGVVSVLYLTCDKDRDPLWDLINICALILGIITCSILSAFATFIPERSVNISTEPFLYLSDNSFKRALSKHKNSHVDNSVDPKIKTFIKSCKTKTEGNIQVIYFRILVMAEGKSHNVLRTPSNFERLHRTLKLKFPAEDFPSMELPTFPTFTASPPSLDLRMKAYNKYLDELCKPEFMVEALMDFLEIYGEIRNRFLESYKLVS</sequence>
<proteinExistence type="predicted"/>
<evidence type="ECO:0000313" key="3">
    <source>
        <dbReference type="EMBL" id="CAG9314510.1"/>
    </source>
</evidence>
<accession>A0AAU9IHY9</accession>
<feature type="transmembrane region" description="Helical" evidence="1">
    <location>
        <begin position="115"/>
        <end position="133"/>
    </location>
</feature>
<dbReference type="Proteomes" id="UP001162131">
    <property type="component" value="Unassembled WGS sequence"/>
</dbReference>
<gene>
    <name evidence="3" type="ORF">BSTOLATCC_MIC11512</name>
</gene>
<dbReference type="InterPro" id="IPR001683">
    <property type="entry name" value="PX_dom"/>
</dbReference>
<feature type="transmembrane region" description="Helical" evidence="1">
    <location>
        <begin position="145"/>
        <end position="168"/>
    </location>
</feature>
<protein>
    <recommendedName>
        <fullName evidence="2">PX domain-containing protein</fullName>
    </recommendedName>
</protein>
<evidence type="ECO:0000259" key="2">
    <source>
        <dbReference type="PROSITE" id="PS50195"/>
    </source>
</evidence>
<keyword evidence="1" id="KW-1133">Transmembrane helix</keyword>
<feature type="domain" description="PX" evidence="2">
    <location>
        <begin position="206"/>
        <end position="328"/>
    </location>
</feature>
<keyword evidence="1" id="KW-0472">Membrane</keyword>
<feature type="transmembrane region" description="Helical" evidence="1">
    <location>
        <begin position="41"/>
        <end position="62"/>
    </location>
</feature>
<dbReference type="PROSITE" id="PS50195">
    <property type="entry name" value="PX"/>
    <property type="match status" value="1"/>
</dbReference>
<feature type="transmembrane region" description="Helical" evidence="1">
    <location>
        <begin position="6"/>
        <end position="29"/>
    </location>
</feature>
<dbReference type="Gene3D" id="3.30.1520.10">
    <property type="entry name" value="Phox-like domain"/>
    <property type="match status" value="1"/>
</dbReference>
<reference evidence="3" key="1">
    <citation type="submission" date="2021-09" db="EMBL/GenBank/DDBJ databases">
        <authorList>
            <consortium name="AG Swart"/>
            <person name="Singh M."/>
            <person name="Singh A."/>
            <person name="Seah K."/>
            <person name="Emmerich C."/>
        </authorList>
    </citation>
    <scope>NUCLEOTIDE SEQUENCE</scope>
    <source>
        <strain evidence="3">ATCC30299</strain>
    </source>
</reference>
<dbReference type="GO" id="GO:0035091">
    <property type="term" value="F:phosphatidylinositol binding"/>
    <property type="evidence" value="ECO:0007669"/>
    <property type="project" value="InterPro"/>
</dbReference>
<comment type="caution">
    <text evidence="3">The sequence shown here is derived from an EMBL/GenBank/DDBJ whole genome shotgun (WGS) entry which is preliminary data.</text>
</comment>
<keyword evidence="1" id="KW-0812">Transmembrane</keyword>
<evidence type="ECO:0000313" key="4">
    <source>
        <dbReference type="Proteomes" id="UP001162131"/>
    </source>
</evidence>
<name>A0AAU9IHY9_9CILI</name>
<dbReference type="InterPro" id="IPR036871">
    <property type="entry name" value="PX_dom_sf"/>
</dbReference>
<evidence type="ECO:0000256" key="1">
    <source>
        <dbReference type="SAM" id="Phobius"/>
    </source>
</evidence>
<organism evidence="3 4">
    <name type="scientific">Blepharisma stoltei</name>
    <dbReference type="NCBI Taxonomy" id="1481888"/>
    <lineage>
        <taxon>Eukaryota</taxon>
        <taxon>Sar</taxon>
        <taxon>Alveolata</taxon>
        <taxon>Ciliophora</taxon>
        <taxon>Postciliodesmatophora</taxon>
        <taxon>Heterotrichea</taxon>
        <taxon>Heterotrichida</taxon>
        <taxon>Blepharismidae</taxon>
        <taxon>Blepharisma</taxon>
    </lineage>
</organism>
<dbReference type="SUPFAM" id="SSF64268">
    <property type="entry name" value="PX domain"/>
    <property type="match status" value="1"/>
</dbReference>
<dbReference type="AlphaFoldDB" id="A0AAU9IHY9"/>
<feature type="transmembrane region" description="Helical" evidence="1">
    <location>
        <begin position="82"/>
        <end position="103"/>
    </location>
</feature>